<keyword evidence="3" id="KW-1185">Reference proteome</keyword>
<protein>
    <recommendedName>
        <fullName evidence="4">Pre-toxin TG domain-containing protein</fullName>
    </recommendedName>
</protein>
<keyword evidence="1" id="KW-0812">Transmembrane</keyword>
<evidence type="ECO:0008006" key="4">
    <source>
        <dbReference type="Google" id="ProtNLM"/>
    </source>
</evidence>
<dbReference type="InterPro" id="IPR049802">
    <property type="entry name" value="RhsC-like_FIX"/>
</dbReference>
<reference evidence="2" key="1">
    <citation type="submission" date="2022-05" db="EMBL/GenBank/DDBJ databases">
        <title>Schlegelella sp. nov., isolated from mangrove soil.</title>
        <authorList>
            <person name="Liu Y."/>
            <person name="Ge X."/>
            <person name="Liu W."/>
        </authorList>
    </citation>
    <scope>NUCLEOTIDE SEQUENCE</scope>
    <source>
        <strain evidence="2">S2-27</strain>
    </source>
</reference>
<keyword evidence="1" id="KW-1133">Transmembrane helix</keyword>
<dbReference type="RefSeq" id="WP_251779011.1">
    <property type="nucleotide sequence ID" value="NZ_JAMKFE010000007.1"/>
</dbReference>
<comment type="caution">
    <text evidence="2">The sequence shown here is derived from an EMBL/GenBank/DDBJ whole genome shotgun (WGS) entry which is preliminary data.</text>
</comment>
<proteinExistence type="predicted"/>
<dbReference type="EMBL" id="JAMKFE010000007">
    <property type="protein sequence ID" value="MCM5680559.1"/>
    <property type="molecule type" value="Genomic_DNA"/>
</dbReference>
<organism evidence="2 3">
    <name type="scientific">Caldimonas mangrovi</name>
    <dbReference type="NCBI Taxonomy" id="2944811"/>
    <lineage>
        <taxon>Bacteria</taxon>
        <taxon>Pseudomonadati</taxon>
        <taxon>Pseudomonadota</taxon>
        <taxon>Betaproteobacteria</taxon>
        <taxon>Burkholderiales</taxon>
        <taxon>Sphaerotilaceae</taxon>
        <taxon>Caldimonas</taxon>
    </lineage>
</organism>
<keyword evidence="1" id="KW-0472">Membrane</keyword>
<feature type="transmembrane region" description="Helical" evidence="1">
    <location>
        <begin position="63"/>
        <end position="85"/>
    </location>
</feature>
<dbReference type="CDD" id="cd20746">
    <property type="entry name" value="FIX_Ntox15_NUC_DUF4112_RhsA-like"/>
    <property type="match status" value="1"/>
</dbReference>
<name>A0ABT0YPA2_9BURK</name>
<evidence type="ECO:0000313" key="3">
    <source>
        <dbReference type="Proteomes" id="UP001165541"/>
    </source>
</evidence>
<accession>A0ABT0YPA2</accession>
<sequence length="376" mass="42151">MDEAIDWFWGVLQGDFNEDPSLSQTIVGSIITAIPIIDQLADIRDVVANLYGLSKDSSDKWKWIALAITLIGLIPVLGSLLKGVFKVVVKAIREGGKHLDEAVDTILAIVRGAGKGDPVVFLKNLPMEQYTRSALKSFNEIVDKIVLGIRDVRHSWLAKLAMGDKIRRLELVEKQLEHLKNLGQQKIPEVMRFLKAELDKLLERAKPAKMDGATNTANTLAHSAKPLLRLEYEVVVRRRVGGLVDRMRAAGKSEEEIARAANAERRAIGKEFKDKTDPDLRAVIYKRNEELYGDPLGPTYEDLKRGHKIHPKTGDKIKIGKGNEKTDAQIIESAQKTGGEEFPWDLIMEFYREKKTGDPHKAAELLKRIDAIVNKK</sequence>
<gene>
    <name evidence="2" type="ORF">M8A51_13585</name>
</gene>
<evidence type="ECO:0000313" key="2">
    <source>
        <dbReference type="EMBL" id="MCM5680559.1"/>
    </source>
</evidence>
<dbReference type="Proteomes" id="UP001165541">
    <property type="component" value="Unassembled WGS sequence"/>
</dbReference>
<evidence type="ECO:0000256" key="1">
    <source>
        <dbReference type="SAM" id="Phobius"/>
    </source>
</evidence>